<dbReference type="AlphaFoldDB" id="A0A927N1M8"/>
<dbReference type="SUPFAM" id="SSF57938">
    <property type="entry name" value="DnaJ/Hsp40 cysteine-rich domain"/>
    <property type="match status" value="1"/>
</dbReference>
<dbReference type="EMBL" id="JADBEM010000001">
    <property type="protein sequence ID" value="MBE1607287.1"/>
    <property type="molecule type" value="Genomic_DNA"/>
</dbReference>
<proteinExistence type="predicted"/>
<feature type="transmembrane region" description="Helical" evidence="1">
    <location>
        <begin position="7"/>
        <end position="27"/>
    </location>
</feature>
<keyword evidence="1" id="KW-0472">Membrane</keyword>
<dbReference type="Proteomes" id="UP000638648">
    <property type="component" value="Unassembled WGS sequence"/>
</dbReference>
<dbReference type="RefSeq" id="WP_192751258.1">
    <property type="nucleotide sequence ID" value="NZ_BAABJL010000122.1"/>
</dbReference>
<keyword evidence="3" id="KW-1185">Reference proteome</keyword>
<dbReference type="InterPro" id="IPR036410">
    <property type="entry name" value="HSP_DnaJ_Cys-rich_dom_sf"/>
</dbReference>
<comment type="caution">
    <text evidence="2">The sequence shown here is derived from an EMBL/GenBank/DDBJ whole genome shotgun (WGS) entry which is preliminary data.</text>
</comment>
<evidence type="ECO:0000313" key="2">
    <source>
        <dbReference type="EMBL" id="MBE1607287.1"/>
    </source>
</evidence>
<keyword evidence="1" id="KW-0812">Transmembrane</keyword>
<keyword evidence="1" id="KW-1133">Transmembrane helix</keyword>
<sequence length="88" mass="9847">MFEQNPDLVLLFGAAIVVVGYVLSLYLHPYTQCGRCKGTSIHKGALFGGAHRRCHKCSGTGRRQRLGAMVLKIGDPRRSTSRFHPRHR</sequence>
<name>A0A927N1M8_9ACTN</name>
<reference evidence="2" key="1">
    <citation type="submission" date="2020-10" db="EMBL/GenBank/DDBJ databases">
        <title>Sequencing the genomes of 1000 actinobacteria strains.</title>
        <authorList>
            <person name="Klenk H.-P."/>
        </authorList>
    </citation>
    <scope>NUCLEOTIDE SEQUENCE</scope>
    <source>
        <strain evidence="2">DSM 45354</strain>
    </source>
</reference>
<evidence type="ECO:0000256" key="1">
    <source>
        <dbReference type="SAM" id="Phobius"/>
    </source>
</evidence>
<organism evidence="2 3">
    <name type="scientific">Actinopolymorpha pittospori</name>
    <dbReference type="NCBI Taxonomy" id="648752"/>
    <lineage>
        <taxon>Bacteria</taxon>
        <taxon>Bacillati</taxon>
        <taxon>Actinomycetota</taxon>
        <taxon>Actinomycetes</taxon>
        <taxon>Propionibacteriales</taxon>
        <taxon>Actinopolymorphaceae</taxon>
        <taxon>Actinopolymorpha</taxon>
    </lineage>
</organism>
<gene>
    <name evidence="2" type="ORF">HEB94_004135</name>
</gene>
<protein>
    <submittedName>
        <fullName evidence="2">DnaJ-class molecular chaperone</fullName>
    </submittedName>
</protein>
<evidence type="ECO:0000313" key="3">
    <source>
        <dbReference type="Proteomes" id="UP000638648"/>
    </source>
</evidence>
<accession>A0A927N1M8</accession>